<dbReference type="InterPro" id="IPR001849">
    <property type="entry name" value="PH_domain"/>
</dbReference>
<dbReference type="InterPro" id="IPR037239">
    <property type="entry name" value="OSBP_sf"/>
</dbReference>
<dbReference type="Gene3D" id="2.40.160.120">
    <property type="match status" value="1"/>
</dbReference>
<dbReference type="EMBL" id="CAJZBQ010000030">
    <property type="protein sequence ID" value="CAG9322204.1"/>
    <property type="molecule type" value="Genomic_DNA"/>
</dbReference>
<dbReference type="InterPro" id="IPR000648">
    <property type="entry name" value="Oxysterol-bd"/>
</dbReference>
<gene>
    <name evidence="5" type="ORF">BSTOLATCC_MIC30579</name>
</gene>
<dbReference type="SUPFAM" id="SSF144000">
    <property type="entry name" value="Oxysterol-binding protein-like"/>
    <property type="match status" value="1"/>
</dbReference>
<dbReference type="SUPFAM" id="SSF50729">
    <property type="entry name" value="PH domain-like"/>
    <property type="match status" value="1"/>
</dbReference>
<evidence type="ECO:0000313" key="6">
    <source>
        <dbReference type="Proteomes" id="UP001162131"/>
    </source>
</evidence>
<accession>A0AAU9JF63</accession>
<evidence type="ECO:0000256" key="2">
    <source>
        <dbReference type="ARBA" id="ARBA00023055"/>
    </source>
</evidence>
<dbReference type="AlphaFoldDB" id="A0AAU9JF63"/>
<keyword evidence="3" id="KW-0446">Lipid-binding</keyword>
<proteinExistence type="predicted"/>
<dbReference type="Pfam" id="PF01237">
    <property type="entry name" value="Oxysterol_BP"/>
    <property type="match status" value="1"/>
</dbReference>
<dbReference type="PANTHER" id="PTHR10972">
    <property type="entry name" value="OXYSTEROL-BINDING PROTEIN-RELATED"/>
    <property type="match status" value="1"/>
</dbReference>
<comment type="caution">
    <text evidence="5">The sequence shown here is derived from an EMBL/GenBank/DDBJ whole genome shotgun (WGS) entry which is preliminary data.</text>
</comment>
<feature type="domain" description="PH" evidence="4">
    <location>
        <begin position="4"/>
        <end position="102"/>
    </location>
</feature>
<dbReference type="Proteomes" id="UP001162131">
    <property type="component" value="Unassembled WGS sequence"/>
</dbReference>
<keyword evidence="6" id="KW-1185">Reference proteome</keyword>
<dbReference type="GO" id="GO:0006869">
    <property type="term" value="P:lipid transport"/>
    <property type="evidence" value="ECO:0007669"/>
    <property type="project" value="UniProtKB-KW"/>
</dbReference>
<evidence type="ECO:0000313" key="5">
    <source>
        <dbReference type="EMBL" id="CAG9322204.1"/>
    </source>
</evidence>
<dbReference type="PANTHER" id="PTHR10972:SF148">
    <property type="entry name" value="OXYSTEROL-BINDING PROTEIN 9"/>
    <property type="match status" value="1"/>
</dbReference>
<reference evidence="5" key="1">
    <citation type="submission" date="2021-09" db="EMBL/GenBank/DDBJ databases">
        <authorList>
            <consortium name="AG Swart"/>
            <person name="Singh M."/>
            <person name="Singh A."/>
            <person name="Seah K."/>
            <person name="Emmerich C."/>
        </authorList>
    </citation>
    <scope>NUCLEOTIDE SEQUENCE</scope>
    <source>
        <strain evidence="5">ATCC30299</strain>
    </source>
</reference>
<evidence type="ECO:0000259" key="4">
    <source>
        <dbReference type="PROSITE" id="PS50003"/>
    </source>
</evidence>
<dbReference type="SMART" id="SM00233">
    <property type="entry name" value="PH"/>
    <property type="match status" value="1"/>
</dbReference>
<dbReference type="GO" id="GO:0005829">
    <property type="term" value="C:cytosol"/>
    <property type="evidence" value="ECO:0007669"/>
    <property type="project" value="TreeGrafter"/>
</dbReference>
<dbReference type="InterPro" id="IPR011993">
    <property type="entry name" value="PH-like_dom_sf"/>
</dbReference>
<dbReference type="SUPFAM" id="SSF55961">
    <property type="entry name" value="Bet v1-like"/>
    <property type="match status" value="1"/>
</dbReference>
<sequence length="706" mass="82009">MIGNIVKEGVVYRRSKILKNWKPRYFVLTKDKFFYFIKYKNEKPKRIEDIDKYTPEWPGTQKGKIYMFKLFHKEHAKRNLTLGLLSKEAAEEWAKCFMQKPATSPTEDIPDDQSVKSLGQARQSQIFFTNKRVAREFPKELEIGLKKLKETNDWKLVGDMEWKSKSWYKTTMIVPSPSKLLAEALQEKRAEWDWLLSSFRIISSPENSKLFLGKIKSQQFVLLSYIHTEQPFSIYILQETVSHDRYPSKLNFAEYFLISQHPYQSNLSQLTRVTNIPDFKDSLKGIINYVEFQQFFASAADFHLEDQLSPETKNENEIQSLKPSEPMSFSEFFIYGEGGRYERDEINGALIFKDKELITKQRQVLSHMLRSMGKNLLSGKSIMTVSLPVYIFDKRSILQTMCAYYGYAPIFLEKAAKATGLERFKQFVTWGVSWLHLPTEQLKPFNPILGETFQGFLGKTPVFAEQTFHHPPISHFQVIGENYTLQGYNEFNASTSANSMKARQRGLTQVTIGDKSYYLSYPQCLITGTIMGKRYFNWQGVMSFMAPDEGYFCEVLLNPDKKGGLSGMFSKSHTPQDCFRGYIQKVTANHVMMTEQGRKSIVEDGKKPVMSNPDDIEQELSSIEGYWTLYLDIDGVRYWSFNDYRPFILTPAPSILPSDSSHRLDIKAMIKENVEEAQIQKDILENIQRRDRKLRADYSKNSKSHH</sequence>
<dbReference type="Gene3D" id="2.30.29.30">
    <property type="entry name" value="Pleckstrin-homology domain (PH domain)/Phosphotyrosine-binding domain (PTB)"/>
    <property type="match status" value="1"/>
</dbReference>
<dbReference type="GO" id="GO:0032934">
    <property type="term" value="F:sterol binding"/>
    <property type="evidence" value="ECO:0007669"/>
    <property type="project" value="TreeGrafter"/>
</dbReference>
<dbReference type="PROSITE" id="PS50003">
    <property type="entry name" value="PH_DOMAIN"/>
    <property type="match status" value="1"/>
</dbReference>
<evidence type="ECO:0000256" key="3">
    <source>
        <dbReference type="ARBA" id="ARBA00023121"/>
    </source>
</evidence>
<organism evidence="5 6">
    <name type="scientific">Blepharisma stoltei</name>
    <dbReference type="NCBI Taxonomy" id="1481888"/>
    <lineage>
        <taxon>Eukaryota</taxon>
        <taxon>Sar</taxon>
        <taxon>Alveolata</taxon>
        <taxon>Ciliophora</taxon>
        <taxon>Postciliodesmatophora</taxon>
        <taxon>Heterotrichea</taxon>
        <taxon>Heterotrichida</taxon>
        <taxon>Blepharismidae</taxon>
        <taxon>Blepharisma</taxon>
    </lineage>
</organism>
<evidence type="ECO:0000256" key="1">
    <source>
        <dbReference type="ARBA" id="ARBA00022448"/>
    </source>
</evidence>
<keyword evidence="1" id="KW-0813">Transport</keyword>
<dbReference type="Pfam" id="PF00169">
    <property type="entry name" value="PH"/>
    <property type="match status" value="1"/>
</dbReference>
<keyword evidence="2" id="KW-0445">Lipid transport</keyword>
<dbReference type="GO" id="GO:0016020">
    <property type="term" value="C:membrane"/>
    <property type="evidence" value="ECO:0007669"/>
    <property type="project" value="TreeGrafter"/>
</dbReference>
<protein>
    <recommendedName>
        <fullName evidence="4">PH domain-containing protein</fullName>
    </recommendedName>
</protein>
<name>A0AAU9JF63_9CILI</name>